<sequence>MGSGSSKSGATAGTAAGGVRHQFAAREPRDVEFLEPESTPSGQATQDVRQQRWARRDTVQSFSATAEATRTARLRKKSSKSDGHVDTDEEVDELETTLNSLGVVGRSLWDDAQAYDAVKTTRKSGQGLLFDADDEDPTIARELPVRNIGASSLGVAKTRRNNIEGVDIEKFKAVNSLAESKRQEPPRLLQRSTSDPIDTTPSLPKAVPKYDESDAKLLASIENEFVY</sequence>
<evidence type="ECO:0000313" key="3">
    <source>
        <dbReference type="Proteomes" id="UP000678499"/>
    </source>
</evidence>
<feature type="compositionally biased region" description="Polar residues" evidence="1">
    <location>
        <begin position="190"/>
        <end position="202"/>
    </location>
</feature>
<organism evidence="2">
    <name type="scientific">Notodromas monacha</name>
    <dbReference type="NCBI Taxonomy" id="399045"/>
    <lineage>
        <taxon>Eukaryota</taxon>
        <taxon>Metazoa</taxon>
        <taxon>Ecdysozoa</taxon>
        <taxon>Arthropoda</taxon>
        <taxon>Crustacea</taxon>
        <taxon>Oligostraca</taxon>
        <taxon>Ostracoda</taxon>
        <taxon>Podocopa</taxon>
        <taxon>Podocopida</taxon>
        <taxon>Cypridocopina</taxon>
        <taxon>Cypridoidea</taxon>
        <taxon>Cyprididae</taxon>
        <taxon>Notodromas</taxon>
    </lineage>
</organism>
<protein>
    <submittedName>
        <fullName evidence="2">Uncharacterized protein</fullName>
    </submittedName>
</protein>
<evidence type="ECO:0000313" key="2">
    <source>
        <dbReference type="EMBL" id="CAD7272382.1"/>
    </source>
</evidence>
<reference evidence="2" key="1">
    <citation type="submission" date="2020-11" db="EMBL/GenBank/DDBJ databases">
        <authorList>
            <person name="Tran Van P."/>
        </authorList>
    </citation>
    <scope>NUCLEOTIDE SEQUENCE</scope>
</reference>
<dbReference type="Proteomes" id="UP000678499">
    <property type="component" value="Unassembled WGS sequence"/>
</dbReference>
<proteinExistence type="predicted"/>
<feature type="compositionally biased region" description="Polar residues" evidence="1">
    <location>
        <begin position="38"/>
        <end position="48"/>
    </location>
</feature>
<name>A0A7R9BC71_9CRUS</name>
<accession>A0A7R9BC71</accession>
<keyword evidence="3" id="KW-1185">Reference proteome</keyword>
<gene>
    <name evidence="2" type="ORF">NMOB1V02_LOCUS319</name>
</gene>
<evidence type="ECO:0000256" key="1">
    <source>
        <dbReference type="SAM" id="MobiDB-lite"/>
    </source>
</evidence>
<feature type="compositionally biased region" description="Low complexity" evidence="1">
    <location>
        <begin position="1"/>
        <end position="18"/>
    </location>
</feature>
<dbReference type="EMBL" id="OA882062">
    <property type="protein sequence ID" value="CAD7272382.1"/>
    <property type="molecule type" value="Genomic_DNA"/>
</dbReference>
<dbReference type="EMBL" id="CAJPEX010000025">
    <property type="protein sequence ID" value="CAG0912534.1"/>
    <property type="molecule type" value="Genomic_DNA"/>
</dbReference>
<dbReference type="AlphaFoldDB" id="A0A7R9BC71"/>
<feature type="region of interest" description="Disordered" evidence="1">
    <location>
        <begin position="179"/>
        <end position="208"/>
    </location>
</feature>
<feature type="region of interest" description="Disordered" evidence="1">
    <location>
        <begin position="1"/>
        <end position="94"/>
    </location>
</feature>